<organism evidence="1 2">
    <name type="scientific">Pueribacillus theae</name>
    <dbReference type="NCBI Taxonomy" id="2171751"/>
    <lineage>
        <taxon>Bacteria</taxon>
        <taxon>Bacillati</taxon>
        <taxon>Bacillota</taxon>
        <taxon>Bacilli</taxon>
        <taxon>Bacillales</taxon>
        <taxon>Bacillaceae</taxon>
        <taxon>Pueribacillus</taxon>
    </lineage>
</organism>
<dbReference type="Proteomes" id="UP000245998">
    <property type="component" value="Unassembled WGS sequence"/>
</dbReference>
<name>A0A2U1JW60_9BACI</name>
<gene>
    <name evidence="1" type="ORF">DCC39_13920</name>
</gene>
<dbReference type="OrthoDB" id="2874344at2"/>
<dbReference type="RefSeq" id="WP_116555506.1">
    <property type="nucleotide sequence ID" value="NZ_QCZG01000032.1"/>
</dbReference>
<evidence type="ECO:0008006" key="3">
    <source>
        <dbReference type="Google" id="ProtNLM"/>
    </source>
</evidence>
<keyword evidence="2" id="KW-1185">Reference proteome</keyword>
<dbReference type="InterPro" id="IPR029032">
    <property type="entry name" value="AhpD-like"/>
</dbReference>
<reference evidence="1 2" key="1">
    <citation type="submission" date="2018-04" db="EMBL/GenBank/DDBJ databases">
        <title>Camelliibacillus theae gen. nov., sp. nov., isolated from Pu'er tea.</title>
        <authorList>
            <person name="Niu L."/>
        </authorList>
    </citation>
    <scope>NUCLEOTIDE SEQUENCE [LARGE SCALE GENOMIC DNA]</scope>
    <source>
        <strain evidence="1 2">T8</strain>
    </source>
</reference>
<sequence length="174" mass="19897">MYDERTQKTLDRIKEYYGGVPDTYIAMADAGVVSRVWSLSAPTFFTNAATDEDKRICAAVVGKAVGSERLIEAHYMILKRMGWSREELEGLVNENYPERMNEKQILYAKLAKSLATNPMQVDREIVKEVKNAASKNEVAEIVSLIAFVRYTSTFIGFYGQTENEEWIKHLQEQK</sequence>
<accession>A0A2U1JW60</accession>
<evidence type="ECO:0000313" key="2">
    <source>
        <dbReference type="Proteomes" id="UP000245998"/>
    </source>
</evidence>
<dbReference type="EMBL" id="QCZG01000032">
    <property type="protein sequence ID" value="PWA09058.1"/>
    <property type="molecule type" value="Genomic_DNA"/>
</dbReference>
<comment type="caution">
    <text evidence="1">The sequence shown here is derived from an EMBL/GenBank/DDBJ whole genome shotgun (WGS) entry which is preliminary data.</text>
</comment>
<protein>
    <recommendedName>
        <fullName evidence="3">Carboxymuconolactone decarboxylase-like domain-containing protein</fullName>
    </recommendedName>
</protein>
<dbReference type="AlphaFoldDB" id="A0A2U1JW60"/>
<dbReference type="SUPFAM" id="SSF69118">
    <property type="entry name" value="AhpD-like"/>
    <property type="match status" value="1"/>
</dbReference>
<proteinExistence type="predicted"/>
<evidence type="ECO:0000313" key="1">
    <source>
        <dbReference type="EMBL" id="PWA09058.1"/>
    </source>
</evidence>
<dbReference type="Gene3D" id="1.20.1290.10">
    <property type="entry name" value="AhpD-like"/>
    <property type="match status" value="1"/>
</dbReference>